<name>G2WE42_YEASK</name>
<evidence type="ECO:0000313" key="2">
    <source>
        <dbReference type="Proteomes" id="UP000001608"/>
    </source>
</evidence>
<dbReference type="HOGENOM" id="CLU_2122990_0_0_1"/>
<organism evidence="1 2">
    <name type="scientific">Saccharomyces cerevisiae (strain Kyokai no. 7 / NBRC 101557)</name>
    <name type="common">Baker's yeast</name>
    <dbReference type="NCBI Taxonomy" id="721032"/>
    <lineage>
        <taxon>Eukaryota</taxon>
        <taxon>Fungi</taxon>
        <taxon>Dikarya</taxon>
        <taxon>Ascomycota</taxon>
        <taxon>Saccharomycotina</taxon>
        <taxon>Saccharomycetes</taxon>
        <taxon>Saccharomycetales</taxon>
        <taxon>Saccharomycetaceae</taxon>
        <taxon>Saccharomyces</taxon>
    </lineage>
</organism>
<gene>
    <name evidence="1" type="primary">K7_02605</name>
    <name evidence="1" type="ORF">SYK7_026051</name>
</gene>
<evidence type="ECO:0000313" key="1">
    <source>
        <dbReference type="EMBL" id="GAA23335.1"/>
    </source>
</evidence>
<comment type="caution">
    <text evidence="1">The sequence shown here is derived from an EMBL/GenBank/DDBJ whole genome shotgun (WGS) entry which is preliminary data.</text>
</comment>
<protein>
    <submittedName>
        <fullName evidence="1">K7_02605p</fullName>
    </submittedName>
</protein>
<dbReference type="EMBL" id="DG000043">
    <property type="protein sequence ID" value="GAA23335.1"/>
    <property type="molecule type" value="Genomic_DNA"/>
</dbReference>
<dbReference type="AlphaFoldDB" id="G2WE42"/>
<dbReference type="Proteomes" id="UP000001608">
    <property type="component" value="Chromosome 7"/>
</dbReference>
<accession>G2WE42</accession>
<sequence>MRMRVSYLIIMHVKILRDYGSFLKHFSGARWPKTNSEPGHVPGLAGPTKALIWWASVEEKKLLRELFRVSQPSLQTAPVGLALVLFVSITSPVTGRDNNGLRFSSHSRQLSFGR</sequence>
<proteinExistence type="predicted"/>
<reference evidence="1 2" key="1">
    <citation type="journal article" date="2011" name="DNA Res.">
        <title>Whole-genome sequencing of sake yeast Saccharomyces cerevisiae Kyokai no. 7.</title>
        <authorList>
            <person name="Akao T."/>
            <person name="Yashiro I."/>
            <person name="Hosoyama A."/>
            <person name="Kitagaki H."/>
            <person name="Horikawa H."/>
            <person name="Watanabe D."/>
            <person name="Akada R."/>
            <person name="Ando Y."/>
            <person name="Harashima S."/>
            <person name="Inoue T."/>
            <person name="Inoue Y."/>
            <person name="Kajiwara S."/>
            <person name="Kitamoto K."/>
            <person name="Kitamoto N."/>
            <person name="Kobayashi O."/>
            <person name="Kuhara S."/>
            <person name="Masubuchi T."/>
            <person name="Mizoguchi H."/>
            <person name="Nakao Y."/>
            <person name="Nakazato A."/>
            <person name="Namise M."/>
            <person name="Oba T."/>
            <person name="Ogata T."/>
            <person name="Ohta A."/>
            <person name="Sato M."/>
            <person name="Shibasaki S."/>
            <person name="Takatsume Y."/>
            <person name="Tanimoto S."/>
            <person name="Tsuboi H."/>
            <person name="Nishimura A."/>
            <person name="Yoda K."/>
            <person name="Ishikawa T."/>
            <person name="Iwashita K."/>
            <person name="Fujita N."/>
            <person name="Shimoi H."/>
        </authorList>
    </citation>
    <scope>NUCLEOTIDE SEQUENCE [LARGE SCALE GENOMIC DNA]</scope>
    <source>
        <strain evidence="2">Kyokai no. 7 / NBRC 101557</strain>
    </source>
</reference>